<evidence type="ECO:0000256" key="1">
    <source>
        <dbReference type="SAM" id="MobiDB-lite"/>
    </source>
</evidence>
<proteinExistence type="predicted"/>
<feature type="transmembrane region" description="Helical" evidence="2">
    <location>
        <begin position="41"/>
        <end position="58"/>
    </location>
</feature>
<keyword evidence="2" id="KW-0812">Transmembrane</keyword>
<reference evidence="3" key="1">
    <citation type="submission" date="2019-09" db="EMBL/GenBank/DDBJ databases">
        <title>Characterisation of the sponge microbiome using genome-centric metagenomics.</title>
        <authorList>
            <person name="Engelberts J.P."/>
            <person name="Robbins S.J."/>
            <person name="De Goeij J.M."/>
            <person name="Aranda M."/>
            <person name="Bell S.C."/>
            <person name="Webster N.S."/>
        </authorList>
    </citation>
    <scope>NUCLEOTIDE SEQUENCE</scope>
    <source>
        <strain evidence="3">SB0661_bin_32</strain>
    </source>
</reference>
<organism evidence="3">
    <name type="scientific">Caldilineaceae bacterium SB0661_bin_32</name>
    <dbReference type="NCBI Taxonomy" id="2605255"/>
    <lineage>
        <taxon>Bacteria</taxon>
        <taxon>Bacillati</taxon>
        <taxon>Chloroflexota</taxon>
        <taxon>Caldilineae</taxon>
        <taxon>Caldilineales</taxon>
        <taxon>Caldilineaceae</taxon>
    </lineage>
</organism>
<name>A0A6B1D9E3_9CHLR</name>
<gene>
    <name evidence="3" type="ORF">F4X14_13915</name>
</gene>
<dbReference type="AlphaFoldDB" id="A0A6B1D9E3"/>
<evidence type="ECO:0000256" key="2">
    <source>
        <dbReference type="SAM" id="Phobius"/>
    </source>
</evidence>
<protein>
    <submittedName>
        <fullName evidence="3">Uncharacterized protein</fullName>
    </submittedName>
</protein>
<keyword evidence="2" id="KW-1133">Transmembrane helix</keyword>
<keyword evidence="2" id="KW-0472">Membrane</keyword>
<dbReference type="EMBL" id="VXMH01000071">
    <property type="protein sequence ID" value="MYC96053.1"/>
    <property type="molecule type" value="Genomic_DNA"/>
</dbReference>
<evidence type="ECO:0000313" key="3">
    <source>
        <dbReference type="EMBL" id="MYC96053.1"/>
    </source>
</evidence>
<feature type="region of interest" description="Disordered" evidence="1">
    <location>
        <begin position="220"/>
        <end position="253"/>
    </location>
</feature>
<accession>A0A6B1D9E3</accession>
<comment type="caution">
    <text evidence="3">The sequence shown here is derived from an EMBL/GenBank/DDBJ whole genome shotgun (WGS) entry which is preliminary data.</text>
</comment>
<sequence length="253" mass="29149">MSRLIYHLDRMMLAGAPVVRWIDGLLLLVGALGAFQFVPGRFLTTGLCLVLFASFIWFRRHWRSRDYVQFVELPPPAVTPQPLAPRDSVPIHASGYFTVEEKSERFTWLQGYFRTFATREHAVICLVQPKRFLLAEWPEKDVGMWYVFFFPKSVRSIRYGTVSYGRNTQTCLAIEHEILIPKRGRFSRERTVQETVLLASPTEEDTRRILADLLHDTHAKNEAAKPSKPLQPAPDPARNGQVKIPIESTRRLD</sequence>
<feature type="transmembrane region" description="Helical" evidence="2">
    <location>
        <begin position="12"/>
        <end position="35"/>
    </location>
</feature>